<dbReference type="PRINTS" id="PR00633">
    <property type="entry name" value="RCCNDNSATION"/>
</dbReference>
<feature type="region of interest" description="Disordered" evidence="3">
    <location>
        <begin position="1"/>
        <end position="28"/>
    </location>
</feature>
<reference evidence="5 6" key="1">
    <citation type="submission" date="2021-12" db="EMBL/GenBank/DDBJ databases">
        <title>Discovery of the Pendulisporaceae a myxobacterial family with distinct sporulation behavior and unique specialized metabolism.</title>
        <authorList>
            <person name="Garcia R."/>
            <person name="Popoff A."/>
            <person name="Bader C.D."/>
            <person name="Loehr J."/>
            <person name="Walesch S."/>
            <person name="Walt C."/>
            <person name="Boldt J."/>
            <person name="Bunk B."/>
            <person name="Haeckl F.J.F.P.J."/>
            <person name="Gunesch A.P."/>
            <person name="Birkelbach J."/>
            <person name="Nuebel U."/>
            <person name="Pietschmann T."/>
            <person name="Bach T."/>
            <person name="Mueller R."/>
        </authorList>
    </citation>
    <scope>NUCLEOTIDE SEQUENCE [LARGE SCALE GENOMIC DNA]</scope>
    <source>
        <strain evidence="5 6">MSr11954</strain>
    </source>
</reference>
<protein>
    <recommendedName>
        <fullName evidence="4">RCC1-like domain-containing protein</fullName>
    </recommendedName>
</protein>
<evidence type="ECO:0000313" key="5">
    <source>
        <dbReference type="EMBL" id="WXB15169.1"/>
    </source>
</evidence>
<dbReference type="PANTHER" id="PTHR45982">
    <property type="entry name" value="REGULATOR OF CHROMOSOME CONDENSATION"/>
    <property type="match status" value="1"/>
</dbReference>
<evidence type="ECO:0000259" key="4">
    <source>
        <dbReference type="Pfam" id="PF25390"/>
    </source>
</evidence>
<dbReference type="PROSITE" id="PS50012">
    <property type="entry name" value="RCC1_3"/>
    <property type="match status" value="4"/>
</dbReference>
<keyword evidence="6" id="KW-1185">Reference proteome</keyword>
<dbReference type="InterPro" id="IPR000408">
    <property type="entry name" value="Reg_chr_condens"/>
</dbReference>
<dbReference type="Pfam" id="PF25390">
    <property type="entry name" value="WD40_RLD"/>
    <property type="match status" value="1"/>
</dbReference>
<organism evidence="5 6">
    <name type="scientific">Pendulispora albinea</name>
    <dbReference type="NCBI Taxonomy" id="2741071"/>
    <lineage>
        <taxon>Bacteria</taxon>
        <taxon>Pseudomonadati</taxon>
        <taxon>Myxococcota</taxon>
        <taxon>Myxococcia</taxon>
        <taxon>Myxococcales</taxon>
        <taxon>Sorangiineae</taxon>
        <taxon>Pendulisporaceae</taxon>
        <taxon>Pendulispora</taxon>
    </lineage>
</organism>
<dbReference type="InterPro" id="IPR051553">
    <property type="entry name" value="Ran_GTPase-activating"/>
</dbReference>
<sequence length="420" mass="42540">MSIANEDGGTDAGATKDSSTRSDGAPVTPPIRLAAGSATACALLAIGAVRCWGNNFSGQHGIGTHDGDRHPTPSPPVTGLVAEDLDSSGPHTCARAGNAITCWGSNTGNQLGHPRSVEEAQGDAGLCSGQPCARSPVTIPSSTGAKGIATGQGFSCAVINGSPSCWGTASRGALGLVDGGRVSATPSPLAFGDAVEIKSGSVFSCARKGVDGTVWCWGEYDYGDIGRAADAGAAAPGWDTQDHPIPRQVEGLVRVRSLGAGHYHACAILADKTVSCWGFNPTGQLGHDPGTDRTCGGASPSPCNDVPTKVPGLAGARKLALGYYHSCALLENDTVVCWGSNELGRLGHDPSLDDAGSRNVVVTPKPVMGLSNVADVAAGYSYTCASTWDRKVYCWGADSFGEAGSLDGGSSFVPVQVKGL</sequence>
<keyword evidence="2" id="KW-0677">Repeat</keyword>
<accession>A0ABZ2LW57</accession>
<dbReference type="Gene3D" id="2.130.10.30">
    <property type="entry name" value="Regulator of chromosome condensation 1/beta-lactamase-inhibitor protein II"/>
    <property type="match status" value="2"/>
</dbReference>
<dbReference type="RefSeq" id="WP_394824794.1">
    <property type="nucleotide sequence ID" value="NZ_CP089984.1"/>
</dbReference>
<evidence type="ECO:0000256" key="1">
    <source>
        <dbReference type="ARBA" id="ARBA00022658"/>
    </source>
</evidence>
<feature type="domain" description="RCC1-like" evidence="4">
    <location>
        <begin position="97"/>
        <end position="418"/>
    </location>
</feature>
<dbReference type="InterPro" id="IPR009091">
    <property type="entry name" value="RCC1/BLIP-II"/>
</dbReference>
<keyword evidence="1" id="KW-0344">Guanine-nucleotide releasing factor</keyword>
<dbReference type="Proteomes" id="UP001370348">
    <property type="component" value="Chromosome"/>
</dbReference>
<dbReference type="PANTHER" id="PTHR45982:SF1">
    <property type="entry name" value="REGULATOR OF CHROMOSOME CONDENSATION"/>
    <property type="match status" value="1"/>
</dbReference>
<name>A0ABZ2LW57_9BACT</name>
<dbReference type="SUPFAM" id="SSF50985">
    <property type="entry name" value="RCC1/BLIP-II"/>
    <property type="match status" value="1"/>
</dbReference>
<dbReference type="Pfam" id="PF13540">
    <property type="entry name" value="RCC1_2"/>
    <property type="match status" value="1"/>
</dbReference>
<dbReference type="InterPro" id="IPR058923">
    <property type="entry name" value="RCC1-like_dom"/>
</dbReference>
<dbReference type="EMBL" id="CP089984">
    <property type="protein sequence ID" value="WXB15169.1"/>
    <property type="molecule type" value="Genomic_DNA"/>
</dbReference>
<proteinExistence type="predicted"/>
<evidence type="ECO:0000256" key="2">
    <source>
        <dbReference type="ARBA" id="ARBA00022737"/>
    </source>
</evidence>
<gene>
    <name evidence="5" type="ORF">LZC94_46045</name>
</gene>
<evidence type="ECO:0000313" key="6">
    <source>
        <dbReference type="Proteomes" id="UP001370348"/>
    </source>
</evidence>
<evidence type="ECO:0000256" key="3">
    <source>
        <dbReference type="SAM" id="MobiDB-lite"/>
    </source>
</evidence>